<protein>
    <submittedName>
        <fullName evidence="3">Uncharacterized protein AlNc14C321G10597</fullName>
    </submittedName>
</protein>
<feature type="region of interest" description="Disordered" evidence="1">
    <location>
        <begin position="70"/>
        <end position="95"/>
    </location>
</feature>
<evidence type="ECO:0000256" key="2">
    <source>
        <dbReference type="SAM" id="SignalP"/>
    </source>
</evidence>
<feature type="compositionally biased region" description="Basic and acidic residues" evidence="1">
    <location>
        <begin position="82"/>
        <end position="92"/>
    </location>
</feature>
<dbReference type="AlphaFoldDB" id="F0WWG4"/>
<feature type="region of interest" description="Disordered" evidence="1">
    <location>
        <begin position="232"/>
        <end position="274"/>
    </location>
</feature>
<reference evidence="3" key="2">
    <citation type="submission" date="2011-02" db="EMBL/GenBank/DDBJ databases">
        <authorList>
            <person name="MacLean D."/>
        </authorList>
    </citation>
    <scope>NUCLEOTIDE SEQUENCE</scope>
</reference>
<name>F0WWG4_9STRA</name>
<dbReference type="EMBL" id="FR824366">
    <property type="protein sequence ID" value="CCA25787.1"/>
    <property type="molecule type" value="Genomic_DNA"/>
</dbReference>
<gene>
    <name evidence="3" type="primary">AlNc14C321G10597</name>
    <name evidence="3" type="ORF">ALNC14_119310</name>
</gene>
<accession>F0WWG4</accession>
<evidence type="ECO:0000256" key="1">
    <source>
        <dbReference type="SAM" id="MobiDB-lite"/>
    </source>
</evidence>
<proteinExistence type="predicted"/>
<feature type="chain" id="PRO_5003263619" evidence="2">
    <location>
        <begin position="18"/>
        <end position="342"/>
    </location>
</feature>
<dbReference type="HOGENOM" id="CLU_812370_0_0_1"/>
<keyword evidence="2" id="KW-0732">Signal</keyword>
<feature type="signal peptide" evidence="2">
    <location>
        <begin position="1"/>
        <end position="17"/>
    </location>
</feature>
<evidence type="ECO:0000313" key="3">
    <source>
        <dbReference type="EMBL" id="CCA25787.1"/>
    </source>
</evidence>
<organism evidence="3">
    <name type="scientific">Albugo laibachii Nc14</name>
    <dbReference type="NCBI Taxonomy" id="890382"/>
    <lineage>
        <taxon>Eukaryota</taxon>
        <taxon>Sar</taxon>
        <taxon>Stramenopiles</taxon>
        <taxon>Oomycota</taxon>
        <taxon>Peronosporomycetes</taxon>
        <taxon>Albuginales</taxon>
        <taxon>Albuginaceae</taxon>
        <taxon>Albugo</taxon>
    </lineage>
</organism>
<feature type="compositionally biased region" description="Polar residues" evidence="1">
    <location>
        <begin position="239"/>
        <end position="265"/>
    </location>
</feature>
<sequence length="342" mass="37993">MLLYLQYIASFLQFLVAEQEARLAAQRFEESTKSITDTRTIKTLLLLSRNYKQRADQVRTLLGEKDVPIESKQSTESPFKLSHNDDENKTSTDFEDQSAKIAHYEVSEERSKLPEEDGARTENELNLAAMEIEELWVKLNAIGLSNSLRAEKVSLILNGSVMQEILIADGKTHLLAASRHLSSSLGDSFCLLPSKGRASMMTLNGTMIDGGLTLRAAVASRMRNQRLRLIENQGGRPAAQQQKSNLVMNNSSNKSSACVTTTPMASPSDDEPSDVPVELVELKEIISQQKHEIFRLLSTVKSLSSENAKLLTKCEALSTVKDECKSTQQAIEQFKGEYGHKV</sequence>
<reference evidence="3" key="1">
    <citation type="journal article" date="2011" name="PLoS Biol.">
        <title>Gene gain and loss during evolution of obligate parasitism in the white rust pathogen of Arabidopsis thaliana.</title>
        <authorList>
            <person name="Kemen E."/>
            <person name="Gardiner A."/>
            <person name="Schultz-Larsen T."/>
            <person name="Kemen A.C."/>
            <person name="Balmuth A.L."/>
            <person name="Robert-Seilaniantz A."/>
            <person name="Bailey K."/>
            <person name="Holub E."/>
            <person name="Studholme D.J."/>
            <person name="Maclean D."/>
            <person name="Jones J.D."/>
        </authorList>
    </citation>
    <scope>NUCLEOTIDE SEQUENCE</scope>
</reference>